<feature type="region of interest" description="Disordered" evidence="1">
    <location>
        <begin position="64"/>
        <end position="105"/>
    </location>
</feature>
<reference evidence="2" key="1">
    <citation type="submission" date="2020-02" db="EMBL/GenBank/DDBJ databases">
        <authorList>
            <person name="Palmer J.M."/>
        </authorList>
    </citation>
    <scope>NUCLEOTIDE SEQUENCE</scope>
    <source>
        <strain evidence="2">EPUS1.4</strain>
        <tissue evidence="2">Thallus</tissue>
    </source>
</reference>
<dbReference type="AlphaFoldDB" id="A0A8H7E031"/>
<comment type="caution">
    <text evidence="2">The sequence shown here is derived from an EMBL/GenBank/DDBJ whole genome shotgun (WGS) entry which is preliminary data.</text>
</comment>
<dbReference type="EMBL" id="JAACFV010000197">
    <property type="protein sequence ID" value="KAF7503098.1"/>
    <property type="molecule type" value="Genomic_DNA"/>
</dbReference>
<feature type="compositionally biased region" description="Basic and acidic residues" evidence="1">
    <location>
        <begin position="72"/>
        <end position="81"/>
    </location>
</feature>
<sequence length="105" mass="11641">MRHDRIFHDVYKGRERPQMLIRTDIPSSRTHEVPGKLWGGTGGDKKYVSVSSGKFLNPILRLGSSYAGSSRDPSRRAEKQVVRAGNGLAGGRGHKRGSIDERPSR</sequence>
<protein>
    <submittedName>
        <fullName evidence="2">Uncharacterized protein</fullName>
    </submittedName>
</protein>
<name>A0A8H7E031_9EURO</name>
<keyword evidence="3" id="KW-1185">Reference proteome</keyword>
<organism evidence="2 3">
    <name type="scientific">Endocarpon pusillum</name>
    <dbReference type="NCBI Taxonomy" id="364733"/>
    <lineage>
        <taxon>Eukaryota</taxon>
        <taxon>Fungi</taxon>
        <taxon>Dikarya</taxon>
        <taxon>Ascomycota</taxon>
        <taxon>Pezizomycotina</taxon>
        <taxon>Eurotiomycetes</taxon>
        <taxon>Chaetothyriomycetidae</taxon>
        <taxon>Verrucariales</taxon>
        <taxon>Verrucariaceae</taxon>
        <taxon>Endocarpon</taxon>
    </lineage>
</organism>
<evidence type="ECO:0000313" key="3">
    <source>
        <dbReference type="Proteomes" id="UP000606974"/>
    </source>
</evidence>
<gene>
    <name evidence="2" type="ORF">GJ744_004307</name>
</gene>
<proteinExistence type="predicted"/>
<evidence type="ECO:0000313" key="2">
    <source>
        <dbReference type="EMBL" id="KAF7503098.1"/>
    </source>
</evidence>
<accession>A0A8H7E031</accession>
<dbReference type="Proteomes" id="UP000606974">
    <property type="component" value="Unassembled WGS sequence"/>
</dbReference>
<evidence type="ECO:0000256" key="1">
    <source>
        <dbReference type="SAM" id="MobiDB-lite"/>
    </source>
</evidence>